<gene>
    <name evidence="1" type="ORF">N5B56_01265</name>
</gene>
<organism evidence="1 2">
    <name type="scientific">Eubacterium album</name>
    <dbReference type="NCBI Taxonomy" id="2978477"/>
    <lineage>
        <taxon>Bacteria</taxon>
        <taxon>Bacillati</taxon>
        <taxon>Bacillota</taxon>
        <taxon>Clostridia</taxon>
        <taxon>Eubacteriales</taxon>
        <taxon>Eubacteriaceae</taxon>
        <taxon>Eubacterium</taxon>
    </lineage>
</organism>
<accession>A0ABT2LWS1</accession>
<dbReference type="RefSeq" id="WP_260978150.1">
    <property type="nucleotide sequence ID" value="NZ_JAODBU010000002.1"/>
</dbReference>
<evidence type="ECO:0000313" key="2">
    <source>
        <dbReference type="Proteomes" id="UP001431199"/>
    </source>
</evidence>
<comment type="caution">
    <text evidence="1">The sequence shown here is derived from an EMBL/GenBank/DDBJ whole genome shotgun (WGS) entry which is preliminary data.</text>
</comment>
<name>A0ABT2LWS1_9FIRM</name>
<evidence type="ECO:0000313" key="1">
    <source>
        <dbReference type="EMBL" id="MCT7397714.1"/>
    </source>
</evidence>
<dbReference type="EMBL" id="JAODBU010000002">
    <property type="protein sequence ID" value="MCT7397714.1"/>
    <property type="molecule type" value="Genomic_DNA"/>
</dbReference>
<sequence>MNTKRNKKLVDSFVTGMEECIRFYSNGKISDKDIKYLSEYEVNRLDFENQWQMHKGLGYFARGAVERFLANEARLKKNV</sequence>
<dbReference type="Proteomes" id="UP001431199">
    <property type="component" value="Unassembled WGS sequence"/>
</dbReference>
<reference evidence="1" key="1">
    <citation type="submission" date="2022-09" db="EMBL/GenBank/DDBJ databases">
        <title>Eubacterium sp. LFL-14 isolated from human feces.</title>
        <authorList>
            <person name="Liu F."/>
        </authorList>
    </citation>
    <scope>NUCLEOTIDE SEQUENCE</scope>
    <source>
        <strain evidence="1">LFL-14</strain>
    </source>
</reference>
<protein>
    <submittedName>
        <fullName evidence="1">Uncharacterized protein</fullName>
    </submittedName>
</protein>
<proteinExistence type="predicted"/>
<keyword evidence="2" id="KW-1185">Reference proteome</keyword>